<feature type="domain" description="Alpha-L-rhamnosidase six-hairpin glycosidase" evidence="1">
    <location>
        <begin position="197"/>
        <end position="517"/>
    </location>
</feature>
<dbReference type="InterPro" id="IPR008928">
    <property type="entry name" value="6-hairpin_glycosidase_sf"/>
</dbReference>
<sequence length="519" mass="59615">MGDQKLIKNTKMVEVAEQLIPELYTREVKPMGSVSIIADEQALQGWKVVPDIESDNWCGRTYGKRDSFVLDFGDHLVGYVTLSIQSVGSPQDAPLKLKMTFGEMPCEVAESFDNYNGNISSSWLQEETLYVDVLPAELKLPRRYCFRFLKVEVLDTSRRYQVMFNQASCTTVSSGDDARVEPLPANVPEDIRMMDYIAVKTLRNCMQTVFEDGPKRDRRLWVGDLRLQAQANYYTFKNYDLVKRCLYLFGGMRLEDGTVGACVYEKPNPQVDDINLYDYALLFVACLHDYYEASTDLSTLEELWPIAMEQLEIGLARLDVRGIVRDDSTWWSFTDWQDGLNKQTPAQAVLIYCLRRGKELAGILGLDKERHYIESKIELTVKAALEHLWDDTQCLFVSGETMQISWASQVWMVLAEVMPQEVNRSLMDRVFEQPPSIGMTTPYMYHHFIEALILAGNYDQAVSQIRAYWGGMVKDGADTFWELYNPADKKLSPYGSFLINSYCHAWSCTPAYFIRKYML</sequence>
<dbReference type="Gene3D" id="1.50.10.10">
    <property type="match status" value="1"/>
</dbReference>
<feature type="domain" description="Glycosyl hydrolase family 78 alpha-rhamnosidase N-terminal" evidence="2">
    <location>
        <begin position="31"/>
        <end position="170"/>
    </location>
</feature>
<evidence type="ECO:0000259" key="2">
    <source>
        <dbReference type="Pfam" id="PF21104"/>
    </source>
</evidence>
<name>A0A0N0UGI2_9BACL</name>
<proteinExistence type="predicted"/>
<organism evidence="3 4">
    <name type="scientific">Paenibacillus xylanivorans</name>
    <dbReference type="NCBI Taxonomy" id="1705561"/>
    <lineage>
        <taxon>Bacteria</taxon>
        <taxon>Bacillati</taxon>
        <taxon>Bacillota</taxon>
        <taxon>Bacilli</taxon>
        <taxon>Bacillales</taxon>
        <taxon>Paenibacillaceae</taxon>
        <taxon>Paenibacillus</taxon>
    </lineage>
</organism>
<keyword evidence="3" id="KW-0378">Hydrolase</keyword>
<dbReference type="PANTHER" id="PTHR34987">
    <property type="entry name" value="C, PUTATIVE (AFU_ORTHOLOGUE AFUA_3G02880)-RELATED"/>
    <property type="match status" value="1"/>
</dbReference>
<dbReference type="InterPro" id="IPR035396">
    <property type="entry name" value="Bac_rhamnosid6H"/>
</dbReference>
<dbReference type="EMBL" id="LITU01000083">
    <property type="protein sequence ID" value="KOY12615.1"/>
    <property type="molecule type" value="Genomic_DNA"/>
</dbReference>
<dbReference type="SUPFAM" id="SSF48208">
    <property type="entry name" value="Six-hairpin glycosidases"/>
    <property type="match status" value="1"/>
</dbReference>
<dbReference type="Proteomes" id="UP000037688">
    <property type="component" value="Unassembled WGS sequence"/>
</dbReference>
<protein>
    <submittedName>
        <fullName evidence="3">Sugar hydrolase</fullName>
    </submittedName>
</protein>
<dbReference type="Pfam" id="PF17389">
    <property type="entry name" value="Bac_rhamnosid6H"/>
    <property type="match status" value="1"/>
</dbReference>
<accession>A0A0N0UGI2</accession>
<dbReference type="PANTHER" id="PTHR34987:SF6">
    <property type="entry name" value="ALPHA-L-RHAMNOSIDASE SIX-HAIRPIN GLYCOSIDASE DOMAIN-CONTAINING PROTEIN"/>
    <property type="match status" value="1"/>
</dbReference>
<gene>
    <name evidence="3" type="ORF">AMS66_29845</name>
</gene>
<dbReference type="InterPro" id="IPR012341">
    <property type="entry name" value="6hp_glycosidase-like_sf"/>
</dbReference>
<reference evidence="3 4" key="1">
    <citation type="submission" date="2015-08" db="EMBL/GenBank/DDBJ databases">
        <title>Draft genome sequence of cellulolytic and xylanolytic Paenibacillus sp. A59, isolated from a decaying forest soil from Patagonia, Argentina.</title>
        <authorList>
            <person name="Ghio S."/>
            <person name="Caceres A.M."/>
            <person name="Talia P."/>
            <person name="Grasso D."/>
            <person name="Campos E."/>
        </authorList>
    </citation>
    <scope>NUCLEOTIDE SEQUENCE [LARGE SCALE GENOMIC DNA]</scope>
    <source>
        <strain evidence="3 4">A59</strain>
    </source>
</reference>
<dbReference type="GO" id="GO:0005975">
    <property type="term" value="P:carbohydrate metabolic process"/>
    <property type="evidence" value="ECO:0007669"/>
    <property type="project" value="InterPro"/>
</dbReference>
<evidence type="ECO:0000259" key="1">
    <source>
        <dbReference type="Pfam" id="PF17389"/>
    </source>
</evidence>
<comment type="caution">
    <text evidence="3">The sequence shown here is derived from an EMBL/GenBank/DDBJ whole genome shotgun (WGS) entry which is preliminary data.</text>
</comment>
<evidence type="ECO:0000313" key="4">
    <source>
        <dbReference type="Proteomes" id="UP000037688"/>
    </source>
</evidence>
<dbReference type="PATRIC" id="fig|1705561.3.peg.6310"/>
<dbReference type="AlphaFoldDB" id="A0A0N0UGI2"/>
<dbReference type="Pfam" id="PF21104">
    <property type="entry name" value="Glyco_hydro_78_N"/>
    <property type="match status" value="1"/>
</dbReference>
<keyword evidence="4" id="KW-1185">Reference proteome</keyword>
<dbReference type="InterPro" id="IPR049164">
    <property type="entry name" value="Glyco_hydro_78_N"/>
</dbReference>
<dbReference type="GO" id="GO:0016787">
    <property type="term" value="F:hydrolase activity"/>
    <property type="evidence" value="ECO:0007669"/>
    <property type="project" value="UniProtKB-KW"/>
</dbReference>
<evidence type="ECO:0000313" key="3">
    <source>
        <dbReference type="EMBL" id="KOY12615.1"/>
    </source>
</evidence>